<dbReference type="Proteomes" id="UP001201812">
    <property type="component" value="Unassembled WGS sequence"/>
</dbReference>
<protein>
    <submittedName>
        <fullName evidence="9">Papain family cysteine protease domain-containing protein</fullName>
    </submittedName>
</protein>
<dbReference type="EMBL" id="JAKKPZ010000262">
    <property type="protein sequence ID" value="KAI1697570.1"/>
    <property type="molecule type" value="Genomic_DNA"/>
</dbReference>
<evidence type="ECO:0000313" key="9">
    <source>
        <dbReference type="EMBL" id="KAI1697570.1"/>
    </source>
</evidence>
<evidence type="ECO:0000256" key="2">
    <source>
        <dbReference type="ARBA" id="ARBA00022670"/>
    </source>
</evidence>
<dbReference type="GO" id="GO:0008234">
    <property type="term" value="F:cysteine-type peptidase activity"/>
    <property type="evidence" value="ECO:0007669"/>
    <property type="project" value="UniProtKB-KW"/>
</dbReference>
<dbReference type="PANTHER" id="PTHR12411">
    <property type="entry name" value="CYSTEINE PROTEASE FAMILY C1-RELATED"/>
    <property type="match status" value="1"/>
</dbReference>
<dbReference type="InterPro" id="IPR025660">
    <property type="entry name" value="Pept_his_AS"/>
</dbReference>
<organism evidence="9 10">
    <name type="scientific">Ditylenchus destructor</name>
    <dbReference type="NCBI Taxonomy" id="166010"/>
    <lineage>
        <taxon>Eukaryota</taxon>
        <taxon>Metazoa</taxon>
        <taxon>Ecdysozoa</taxon>
        <taxon>Nematoda</taxon>
        <taxon>Chromadorea</taxon>
        <taxon>Rhabditida</taxon>
        <taxon>Tylenchina</taxon>
        <taxon>Tylenchomorpha</taxon>
        <taxon>Sphaerularioidea</taxon>
        <taxon>Anguinidae</taxon>
        <taxon>Anguininae</taxon>
        <taxon>Ditylenchus</taxon>
    </lineage>
</organism>
<keyword evidence="2 9" id="KW-0645">Protease</keyword>
<dbReference type="PROSITE" id="PS00639">
    <property type="entry name" value="THIOL_PROTEASE_HIS"/>
    <property type="match status" value="1"/>
</dbReference>
<dbReference type="SMART" id="SM00645">
    <property type="entry name" value="Pept_C1"/>
    <property type="match status" value="1"/>
</dbReference>
<comment type="similarity">
    <text evidence="1">Belongs to the peptidase C1 family.</text>
</comment>
<feature type="compositionally biased region" description="Basic and acidic residues" evidence="6">
    <location>
        <begin position="30"/>
        <end position="48"/>
    </location>
</feature>
<comment type="caution">
    <text evidence="9">The sequence shown here is derived from an EMBL/GenBank/DDBJ whole genome shotgun (WGS) entry which is preliminary data.</text>
</comment>
<evidence type="ECO:0000256" key="3">
    <source>
        <dbReference type="ARBA" id="ARBA00022801"/>
    </source>
</evidence>
<dbReference type="InterPro" id="IPR038765">
    <property type="entry name" value="Papain-like_cys_pep_sf"/>
</dbReference>
<feature type="compositionally biased region" description="Low complexity" evidence="6">
    <location>
        <begin position="91"/>
        <end position="106"/>
    </location>
</feature>
<dbReference type="InterPro" id="IPR000169">
    <property type="entry name" value="Pept_cys_AS"/>
</dbReference>
<dbReference type="Pfam" id="PF00112">
    <property type="entry name" value="Peptidase_C1"/>
    <property type="match status" value="1"/>
</dbReference>
<feature type="region of interest" description="Disordered" evidence="6">
    <location>
        <begin position="74"/>
        <end position="111"/>
    </location>
</feature>
<evidence type="ECO:0000256" key="5">
    <source>
        <dbReference type="ARBA" id="ARBA00023157"/>
    </source>
</evidence>
<evidence type="ECO:0000259" key="8">
    <source>
        <dbReference type="SMART" id="SM00645"/>
    </source>
</evidence>
<dbReference type="CDD" id="cd02620">
    <property type="entry name" value="Peptidase_C1A_CathepsinB"/>
    <property type="match status" value="1"/>
</dbReference>
<gene>
    <name evidence="9" type="ORF">DdX_18426</name>
</gene>
<reference evidence="9" key="1">
    <citation type="submission" date="2022-01" db="EMBL/GenBank/DDBJ databases">
        <title>Genome Sequence Resource for Two Populations of Ditylenchus destructor, the Migratory Endoparasitic Phytonematode.</title>
        <authorList>
            <person name="Zhang H."/>
            <person name="Lin R."/>
            <person name="Xie B."/>
        </authorList>
    </citation>
    <scope>NUCLEOTIDE SEQUENCE</scope>
    <source>
        <strain evidence="9">BazhouSP</strain>
    </source>
</reference>
<feature type="region of interest" description="Disordered" evidence="6">
    <location>
        <begin position="22"/>
        <end position="52"/>
    </location>
</feature>
<evidence type="ECO:0000256" key="6">
    <source>
        <dbReference type="SAM" id="MobiDB-lite"/>
    </source>
</evidence>
<dbReference type="InterPro" id="IPR000668">
    <property type="entry name" value="Peptidase_C1A_C"/>
</dbReference>
<dbReference type="AlphaFoldDB" id="A0AAD4MQ38"/>
<sequence length="370" mass="40454">MKILLTFVIITFSIVQLVAAEPSNETNSHGNDDEKRSKAKHDVDEINQKNHGLWRAEINDRFALMEPEQKKKLAGSFTRRKNGNPNPPKNEQPNSDQPSDPQQSDNGTAPRVRRQISLPSSFDSRTKWPQCAPIIGNIRDQSNCGSCWAVSTGSVLTDRKCIAKVKTGQAVNPNSPSSWASEADVMTCSGGSADGDGCNGGWPYKAFNSMVTKGVLSGTNYTWNAGCKPYPFPSTGGPYSAIGCSSTCSTGSNDYSRTYMSSSTDLFDGSSTYAQQMMQEIYNNGPVVATMDVYEDFYYYASGVYSYTYGAFQGGHAVRIIGWGSLNGVNYWLAANSWGKNWGQQGLFMIRRGVNEVYIESEISYGAVKA</sequence>
<dbReference type="InterPro" id="IPR013128">
    <property type="entry name" value="Peptidase_C1A"/>
</dbReference>
<name>A0AAD4MQ38_9BILA</name>
<dbReference type="Gene3D" id="3.90.70.10">
    <property type="entry name" value="Cysteine proteinases"/>
    <property type="match status" value="1"/>
</dbReference>
<keyword evidence="7" id="KW-0732">Signal</keyword>
<dbReference type="SUPFAM" id="SSF54001">
    <property type="entry name" value="Cysteine proteinases"/>
    <property type="match status" value="1"/>
</dbReference>
<dbReference type="InterPro" id="IPR025661">
    <property type="entry name" value="Pept_asp_AS"/>
</dbReference>
<evidence type="ECO:0000256" key="7">
    <source>
        <dbReference type="SAM" id="SignalP"/>
    </source>
</evidence>
<dbReference type="PROSITE" id="PS00139">
    <property type="entry name" value="THIOL_PROTEASE_CYS"/>
    <property type="match status" value="1"/>
</dbReference>
<dbReference type="GO" id="GO:0006508">
    <property type="term" value="P:proteolysis"/>
    <property type="evidence" value="ECO:0007669"/>
    <property type="project" value="UniProtKB-KW"/>
</dbReference>
<evidence type="ECO:0000256" key="1">
    <source>
        <dbReference type="ARBA" id="ARBA00008455"/>
    </source>
</evidence>
<evidence type="ECO:0000313" key="10">
    <source>
        <dbReference type="Proteomes" id="UP001201812"/>
    </source>
</evidence>
<dbReference type="PROSITE" id="PS00640">
    <property type="entry name" value="THIOL_PROTEASE_ASN"/>
    <property type="match status" value="1"/>
</dbReference>
<keyword evidence="10" id="KW-1185">Reference proteome</keyword>
<keyword evidence="3" id="KW-0378">Hydrolase</keyword>
<evidence type="ECO:0000256" key="4">
    <source>
        <dbReference type="ARBA" id="ARBA00022807"/>
    </source>
</evidence>
<feature type="signal peptide" evidence="7">
    <location>
        <begin position="1"/>
        <end position="20"/>
    </location>
</feature>
<proteinExistence type="inferred from homology"/>
<accession>A0AAD4MQ38</accession>
<feature type="domain" description="Peptidase C1A papain C-terminal" evidence="8">
    <location>
        <begin position="118"/>
        <end position="367"/>
    </location>
</feature>
<keyword evidence="5" id="KW-1015">Disulfide bond</keyword>
<keyword evidence="4" id="KW-0788">Thiol protease</keyword>
<feature type="chain" id="PRO_5042129828" evidence="7">
    <location>
        <begin position="21"/>
        <end position="370"/>
    </location>
</feature>
<dbReference type="PRINTS" id="PR00705">
    <property type="entry name" value="PAPAIN"/>
</dbReference>